<dbReference type="SUPFAM" id="SSF51735">
    <property type="entry name" value="NAD(P)-binding Rossmann-fold domains"/>
    <property type="match status" value="1"/>
</dbReference>
<accession>A0A2U1MDU3</accession>
<dbReference type="AlphaFoldDB" id="A0A2U1MDU3"/>
<dbReference type="PANTHER" id="PTHR43205:SF7">
    <property type="entry name" value="PROSTAGLANDIN REDUCTASE 1"/>
    <property type="match status" value="1"/>
</dbReference>
<keyword evidence="1" id="KW-0472">Membrane</keyword>
<organism evidence="2 3">
    <name type="scientific">Artemisia annua</name>
    <name type="common">Sweet wormwood</name>
    <dbReference type="NCBI Taxonomy" id="35608"/>
    <lineage>
        <taxon>Eukaryota</taxon>
        <taxon>Viridiplantae</taxon>
        <taxon>Streptophyta</taxon>
        <taxon>Embryophyta</taxon>
        <taxon>Tracheophyta</taxon>
        <taxon>Spermatophyta</taxon>
        <taxon>Magnoliopsida</taxon>
        <taxon>eudicotyledons</taxon>
        <taxon>Gunneridae</taxon>
        <taxon>Pentapetalae</taxon>
        <taxon>asterids</taxon>
        <taxon>campanulids</taxon>
        <taxon>Asterales</taxon>
        <taxon>Asteraceae</taxon>
        <taxon>Asteroideae</taxon>
        <taxon>Anthemideae</taxon>
        <taxon>Artemisiinae</taxon>
        <taxon>Artemisia</taxon>
    </lineage>
</organism>
<evidence type="ECO:0000313" key="3">
    <source>
        <dbReference type="Proteomes" id="UP000245207"/>
    </source>
</evidence>
<keyword evidence="3" id="KW-1185">Reference proteome</keyword>
<dbReference type="InterPro" id="IPR045010">
    <property type="entry name" value="MDR_fam"/>
</dbReference>
<feature type="transmembrane region" description="Helical" evidence="1">
    <location>
        <begin position="58"/>
        <end position="77"/>
    </location>
</feature>
<dbReference type="Gene3D" id="3.40.50.720">
    <property type="entry name" value="NAD(P)-binding Rossmann-like Domain"/>
    <property type="match status" value="1"/>
</dbReference>
<reference evidence="2 3" key="1">
    <citation type="journal article" date="2018" name="Mol. Plant">
        <title>The genome of Artemisia annua provides insight into the evolution of Asteraceae family and artemisinin biosynthesis.</title>
        <authorList>
            <person name="Shen Q."/>
            <person name="Zhang L."/>
            <person name="Liao Z."/>
            <person name="Wang S."/>
            <person name="Yan T."/>
            <person name="Shi P."/>
            <person name="Liu M."/>
            <person name="Fu X."/>
            <person name="Pan Q."/>
            <person name="Wang Y."/>
            <person name="Lv Z."/>
            <person name="Lu X."/>
            <person name="Zhang F."/>
            <person name="Jiang W."/>
            <person name="Ma Y."/>
            <person name="Chen M."/>
            <person name="Hao X."/>
            <person name="Li L."/>
            <person name="Tang Y."/>
            <person name="Lv G."/>
            <person name="Zhou Y."/>
            <person name="Sun X."/>
            <person name="Brodelius P.E."/>
            <person name="Rose J.K.C."/>
            <person name="Tang K."/>
        </authorList>
    </citation>
    <scope>NUCLEOTIDE SEQUENCE [LARGE SCALE GENOMIC DNA]</scope>
    <source>
        <strain evidence="3">cv. Huhao1</strain>
        <tissue evidence="2">Leaf</tissue>
    </source>
</reference>
<name>A0A2U1MDU3_ARTAN</name>
<keyword evidence="1" id="KW-1133">Transmembrane helix</keyword>
<dbReference type="EMBL" id="PKPP01005624">
    <property type="protein sequence ID" value="PWA59430.1"/>
    <property type="molecule type" value="Genomic_DNA"/>
</dbReference>
<evidence type="ECO:0000313" key="2">
    <source>
        <dbReference type="EMBL" id="PWA59430.1"/>
    </source>
</evidence>
<gene>
    <name evidence="2" type="ORF">CTI12_AA391690</name>
</gene>
<keyword evidence="1" id="KW-0812">Transmembrane</keyword>
<dbReference type="PANTHER" id="PTHR43205">
    <property type="entry name" value="PROSTAGLANDIN REDUCTASE"/>
    <property type="match status" value="1"/>
</dbReference>
<dbReference type="GO" id="GO:0032440">
    <property type="term" value="F:2-alkenal reductase [NAD(P)H] activity"/>
    <property type="evidence" value="ECO:0007669"/>
    <property type="project" value="TreeGrafter"/>
</dbReference>
<evidence type="ECO:0000256" key="1">
    <source>
        <dbReference type="SAM" id="Phobius"/>
    </source>
</evidence>
<comment type="caution">
    <text evidence="2">The sequence shown here is derived from an EMBL/GenBank/DDBJ whole genome shotgun (WGS) entry which is preliminary data.</text>
</comment>
<dbReference type="Proteomes" id="UP000245207">
    <property type="component" value="Unassembled WGS sequence"/>
</dbReference>
<dbReference type="STRING" id="35608.A0A2U1MDU3"/>
<dbReference type="OrthoDB" id="809632at2759"/>
<sequence>MEDGLNYDISYNECCPSVSALYPSNQIGAGLNKQHSVHKILQKYRRGCFMTLCWTSDFFFSFAVYLSMPGVIAYIGYYDICTRKKGVYVFVSAASGAVGQLVGQFARLSGCYVVGSAGMKEKCMTRTP</sequence>
<protein>
    <submittedName>
        <fullName evidence="2">2-alkenal reductase</fullName>
    </submittedName>
</protein>
<proteinExistence type="predicted"/>
<dbReference type="InterPro" id="IPR036291">
    <property type="entry name" value="NAD(P)-bd_dom_sf"/>
</dbReference>